<name>A0A5P6N9P7_9SPHN</name>
<evidence type="ECO:0000313" key="1">
    <source>
        <dbReference type="EMBL" id="QFI62764.1"/>
    </source>
</evidence>
<sequence>MIGQIRSLTLGSMRLKCSNRSTDYSLFLGGNVAQQLVLHFETTPNQILETEVAAQALLDWVDLVKSAVAAVDPTQELTFGTVGVTPGSTRFPQLVSFLDRQVGRVKSSWDDHPHLKSVIVGSAHTLFTASVAAGVSLAMQPNEQTVRLSDEDRDLLKRAEEAPEVQQANRRFYRTLERDRSIEGIGVAKNWNERPTVIIPRREFAERSGVWVMDSSDPKERTRSDLWDVILLRPHLLSTPQSWQFSKDGFKFSAKMHDAKFLQAIHDGTVPLTLQEGVMMRVQVEYNEVLVGQVWETVPNSRRIVKVLSPSPNL</sequence>
<proteinExistence type="predicted"/>
<evidence type="ECO:0000313" key="2">
    <source>
        <dbReference type="Proteomes" id="UP000325385"/>
    </source>
</evidence>
<dbReference type="Proteomes" id="UP000325385">
    <property type="component" value="Chromosome"/>
</dbReference>
<dbReference type="EMBL" id="CP032228">
    <property type="protein sequence ID" value="QFI62764.1"/>
    <property type="molecule type" value="Genomic_DNA"/>
</dbReference>
<organism evidence="1 2">
    <name type="scientific">Qipengyuania flava</name>
    <dbReference type="NCBI Taxonomy" id="192812"/>
    <lineage>
        <taxon>Bacteria</taxon>
        <taxon>Pseudomonadati</taxon>
        <taxon>Pseudomonadota</taxon>
        <taxon>Alphaproteobacteria</taxon>
        <taxon>Sphingomonadales</taxon>
        <taxon>Erythrobacteraceae</taxon>
        <taxon>Qipengyuania</taxon>
    </lineage>
</organism>
<gene>
    <name evidence="1" type="ORF">D0Y83_05340</name>
</gene>
<accession>A0A5P6N9P7</accession>
<dbReference type="AlphaFoldDB" id="A0A5P6N9P7"/>
<protein>
    <submittedName>
        <fullName evidence="1">Uncharacterized protein</fullName>
    </submittedName>
</protein>
<reference evidence="2" key="1">
    <citation type="submission" date="2018-09" db="EMBL/GenBank/DDBJ databases">
        <title>Nocardia yunnanensis sp. nov., an actinomycete isolated from a soil sample.</title>
        <authorList>
            <person name="Zhang J."/>
        </authorList>
    </citation>
    <scope>NUCLEOTIDE SEQUENCE [LARGE SCALE GENOMIC DNA]</scope>
    <source>
        <strain evidence="2">21-3</strain>
    </source>
</reference>